<feature type="non-terminal residue" evidence="2">
    <location>
        <position position="1"/>
    </location>
</feature>
<proteinExistence type="predicted"/>
<gene>
    <name evidence="2" type="ORF">THAOC_09105</name>
</gene>
<keyword evidence="3" id="KW-1185">Reference proteome</keyword>
<feature type="region of interest" description="Disordered" evidence="1">
    <location>
        <begin position="1"/>
        <end position="53"/>
    </location>
</feature>
<dbReference type="EMBL" id="AGNL01009820">
    <property type="protein sequence ID" value="EJK69619.1"/>
    <property type="molecule type" value="Genomic_DNA"/>
</dbReference>
<evidence type="ECO:0000313" key="2">
    <source>
        <dbReference type="EMBL" id="EJK69619.1"/>
    </source>
</evidence>
<organism evidence="2 3">
    <name type="scientific">Thalassiosira oceanica</name>
    <name type="common">Marine diatom</name>
    <dbReference type="NCBI Taxonomy" id="159749"/>
    <lineage>
        <taxon>Eukaryota</taxon>
        <taxon>Sar</taxon>
        <taxon>Stramenopiles</taxon>
        <taxon>Ochrophyta</taxon>
        <taxon>Bacillariophyta</taxon>
        <taxon>Coscinodiscophyceae</taxon>
        <taxon>Thalassiosirophycidae</taxon>
        <taxon>Thalassiosirales</taxon>
        <taxon>Thalassiosiraceae</taxon>
        <taxon>Thalassiosira</taxon>
    </lineage>
</organism>
<evidence type="ECO:0000313" key="3">
    <source>
        <dbReference type="Proteomes" id="UP000266841"/>
    </source>
</evidence>
<evidence type="ECO:0000256" key="1">
    <source>
        <dbReference type="SAM" id="MobiDB-lite"/>
    </source>
</evidence>
<name>K0SXF0_THAOC</name>
<dbReference type="Proteomes" id="UP000266841">
    <property type="component" value="Unassembled WGS sequence"/>
</dbReference>
<reference evidence="2 3" key="1">
    <citation type="journal article" date="2012" name="Genome Biol.">
        <title>Genome and low-iron response of an oceanic diatom adapted to chronic iron limitation.</title>
        <authorList>
            <person name="Lommer M."/>
            <person name="Specht M."/>
            <person name="Roy A.S."/>
            <person name="Kraemer L."/>
            <person name="Andreson R."/>
            <person name="Gutowska M.A."/>
            <person name="Wolf J."/>
            <person name="Bergner S.V."/>
            <person name="Schilhabel M.B."/>
            <person name="Klostermeier U.C."/>
            <person name="Beiko R.G."/>
            <person name="Rosenstiel P."/>
            <person name="Hippler M."/>
            <person name="Laroche J."/>
        </authorList>
    </citation>
    <scope>NUCLEOTIDE SEQUENCE [LARGE SCALE GENOMIC DNA]</scope>
    <source>
        <strain evidence="2 3">CCMP1005</strain>
    </source>
</reference>
<sequence length="186" mass="19127">RKLPRRPRPPPGPRRSPPSPGTGGGAAACPAGGRRRGSEASGRSEASTCPRPPPRVAGVVLVGVVGAVARVVRGRVRRGVGPGDRHARAAGQGRRRPVQVGEVGRLLLLLDVMVPLLPLVVTVLLRFSGVPAAVSGTARDLLPHDAVLVRVVALGDAADEHGPPTARERAGERAAGAGEYLLDLGR</sequence>
<protein>
    <submittedName>
        <fullName evidence="2">Uncharacterized protein</fullName>
    </submittedName>
</protein>
<comment type="caution">
    <text evidence="2">The sequence shown here is derived from an EMBL/GenBank/DDBJ whole genome shotgun (WGS) entry which is preliminary data.</text>
</comment>
<accession>K0SXF0</accession>
<dbReference type="AlphaFoldDB" id="K0SXF0"/>
<feature type="compositionally biased region" description="Pro residues" evidence="1">
    <location>
        <begin position="9"/>
        <end position="20"/>
    </location>
</feature>